<reference evidence="1 2" key="1">
    <citation type="submission" date="2021-03" db="EMBL/GenBank/DDBJ databases">
        <title>Genomic Encyclopedia of Type Strains, Phase IV (KMG-IV): sequencing the most valuable type-strain genomes for metagenomic binning, comparative biology and taxonomic classification.</title>
        <authorList>
            <person name="Goeker M."/>
        </authorList>
    </citation>
    <scope>NUCLEOTIDE SEQUENCE [LARGE SCALE GENOMIC DNA]</scope>
    <source>
        <strain evidence="1 2">DSM 41954</strain>
    </source>
</reference>
<evidence type="ECO:0000313" key="2">
    <source>
        <dbReference type="Proteomes" id="UP000756710"/>
    </source>
</evidence>
<organism evidence="1 2">
    <name type="scientific">Streptomyces iranensis</name>
    <dbReference type="NCBI Taxonomy" id="576784"/>
    <lineage>
        <taxon>Bacteria</taxon>
        <taxon>Bacillati</taxon>
        <taxon>Actinomycetota</taxon>
        <taxon>Actinomycetes</taxon>
        <taxon>Kitasatosporales</taxon>
        <taxon>Streptomycetaceae</taxon>
        <taxon>Streptomyces</taxon>
        <taxon>Streptomyces violaceusniger group</taxon>
    </lineage>
</organism>
<dbReference type="EMBL" id="JAGGLR010000023">
    <property type="protein sequence ID" value="MBP2066083.1"/>
    <property type="molecule type" value="Genomic_DNA"/>
</dbReference>
<name>A0ABS4N271_9ACTN</name>
<accession>A0ABS4N271</accession>
<proteinExistence type="predicted"/>
<gene>
    <name evidence="1" type="ORF">J2Z30_007131</name>
</gene>
<protein>
    <submittedName>
        <fullName evidence="1">Uncharacterized protein</fullName>
    </submittedName>
</protein>
<keyword evidence="2" id="KW-1185">Reference proteome</keyword>
<comment type="caution">
    <text evidence="1">The sequence shown here is derived from an EMBL/GenBank/DDBJ whole genome shotgun (WGS) entry which is preliminary data.</text>
</comment>
<evidence type="ECO:0000313" key="1">
    <source>
        <dbReference type="EMBL" id="MBP2066083.1"/>
    </source>
</evidence>
<dbReference type="Proteomes" id="UP000756710">
    <property type="component" value="Unassembled WGS sequence"/>
</dbReference>
<sequence>MKLTPAQAALFRECIALTLEAHDQDAMTELCTGSPRRELENIAKGVTQMPENASDICTFTLGQLHSIYASITHAVVALPSEETFHIRTGFYRENAIALANSMRSTVRDCMRSDL</sequence>